<protein>
    <submittedName>
        <fullName evidence="1">Uncharacterized protein</fullName>
    </submittedName>
</protein>
<keyword evidence="2" id="KW-1185">Reference proteome</keyword>
<dbReference type="RefSeq" id="WP_260749422.1">
    <property type="nucleotide sequence ID" value="NZ_CP092109.1"/>
</dbReference>
<reference evidence="1" key="1">
    <citation type="journal article" date="2022" name="Environ. Microbiol.">
        <title>Geoalkalibacter halelectricus SAP #1 sp. nov. possessing extracellular electron transfer and mineral#reducing capabilities from a haloalkaline environment.</title>
        <authorList>
            <person name="Yadav S."/>
            <person name="Singh R."/>
            <person name="Sundharam S.S."/>
            <person name="Chaudhary S."/>
            <person name="Krishnamurthi S."/>
            <person name="Patil S.A."/>
        </authorList>
    </citation>
    <scope>NUCLEOTIDE SEQUENCE</scope>
    <source>
        <strain evidence="1">SAP-1</strain>
    </source>
</reference>
<sequence length="180" mass="19674">MFLPDEARTHLPIGAAQVVRLLRSINPVAVALTGCPGQRAGAFLCVFTTGEGVRVSVVLELFDSRRLLFYNHEQERVEEGELDAVVDEGLYFVESMGFLMTDLELQTLPEQQREQIWRTLPLAVGIPCESPNQFPVPGSPPVPASTGSAAGHLPVTVVSEAFEARRQRLVDSVGRMLAAF</sequence>
<proteinExistence type="predicted"/>
<evidence type="ECO:0000313" key="2">
    <source>
        <dbReference type="Proteomes" id="UP001060414"/>
    </source>
</evidence>
<organism evidence="1 2">
    <name type="scientific">Geoalkalibacter halelectricus</name>
    <dbReference type="NCBI Taxonomy" id="2847045"/>
    <lineage>
        <taxon>Bacteria</taxon>
        <taxon>Pseudomonadati</taxon>
        <taxon>Thermodesulfobacteriota</taxon>
        <taxon>Desulfuromonadia</taxon>
        <taxon>Desulfuromonadales</taxon>
        <taxon>Geoalkalibacteraceae</taxon>
        <taxon>Geoalkalibacter</taxon>
    </lineage>
</organism>
<dbReference type="Proteomes" id="UP001060414">
    <property type="component" value="Chromosome"/>
</dbReference>
<name>A0ABY5ZSX0_9BACT</name>
<gene>
    <name evidence="1" type="ORF">L9S41_06570</name>
</gene>
<dbReference type="EMBL" id="CP092109">
    <property type="protein sequence ID" value="UWZ81052.1"/>
    <property type="molecule type" value="Genomic_DNA"/>
</dbReference>
<evidence type="ECO:0000313" key="1">
    <source>
        <dbReference type="EMBL" id="UWZ81052.1"/>
    </source>
</evidence>
<accession>A0ABY5ZSX0</accession>